<dbReference type="EMBL" id="CP101620">
    <property type="protein sequence ID" value="UTY39540.1"/>
    <property type="molecule type" value="Genomic_DNA"/>
</dbReference>
<accession>A0ABY5I6G8</accession>
<dbReference type="Proteomes" id="UP001060112">
    <property type="component" value="Chromosome"/>
</dbReference>
<reference evidence="1" key="1">
    <citation type="submission" date="2022-07" db="EMBL/GenBank/DDBJ databases">
        <title>Faecal culturing of patients with breast cancer.</title>
        <authorList>
            <person name="Teng N.M.Y."/>
            <person name="Kiu R."/>
            <person name="Evans R."/>
            <person name="Baker D.J."/>
            <person name="Zenner C."/>
            <person name="Robinson S.D."/>
            <person name="Hall L.J."/>
        </authorList>
    </citation>
    <scope>NUCLEOTIDE SEQUENCE</scope>
    <source>
        <strain evidence="1">LH1062</strain>
    </source>
</reference>
<keyword evidence="2" id="KW-1185">Reference proteome</keyword>
<dbReference type="RefSeq" id="WP_290140687.1">
    <property type="nucleotide sequence ID" value="NZ_CP101620.1"/>
</dbReference>
<organism evidence="1 2">
    <name type="scientific">Allocoprobacillus halotolerans</name>
    <dbReference type="NCBI Taxonomy" id="2944914"/>
    <lineage>
        <taxon>Bacteria</taxon>
        <taxon>Bacillati</taxon>
        <taxon>Bacillota</taxon>
        <taxon>Erysipelotrichia</taxon>
        <taxon>Erysipelotrichales</taxon>
        <taxon>Erysipelotrichaceae</taxon>
        <taxon>Allocoprobacillus</taxon>
    </lineage>
</organism>
<sequence>MKQFWIDLCCVLLLICVINLFFGDHQVSQTLFEREIDQFEEDISLQKEIQSPVTLQDTSDNQVSSLMKTTSQICVSVIEFFAEIFSDFISLFLFDFSFRLLL</sequence>
<gene>
    <name evidence="1" type="ORF">NMU03_01510</name>
</gene>
<evidence type="ECO:0000313" key="1">
    <source>
        <dbReference type="EMBL" id="UTY39540.1"/>
    </source>
</evidence>
<name>A0ABY5I6G8_9FIRM</name>
<evidence type="ECO:0000313" key="2">
    <source>
        <dbReference type="Proteomes" id="UP001060112"/>
    </source>
</evidence>
<proteinExistence type="predicted"/>
<protein>
    <submittedName>
        <fullName evidence="1">Uncharacterized protein</fullName>
    </submittedName>
</protein>